<proteinExistence type="predicted"/>
<accession>A0A8K0GI24</accession>
<keyword evidence="2" id="KW-1185">Reference proteome</keyword>
<gene>
    <name evidence="1" type="ORF">ILUMI_07437</name>
</gene>
<organism evidence="1 2">
    <name type="scientific">Ignelater luminosus</name>
    <name type="common">Cucubano</name>
    <name type="synonym">Pyrophorus luminosus</name>
    <dbReference type="NCBI Taxonomy" id="2038154"/>
    <lineage>
        <taxon>Eukaryota</taxon>
        <taxon>Metazoa</taxon>
        <taxon>Ecdysozoa</taxon>
        <taxon>Arthropoda</taxon>
        <taxon>Hexapoda</taxon>
        <taxon>Insecta</taxon>
        <taxon>Pterygota</taxon>
        <taxon>Neoptera</taxon>
        <taxon>Endopterygota</taxon>
        <taxon>Coleoptera</taxon>
        <taxon>Polyphaga</taxon>
        <taxon>Elateriformia</taxon>
        <taxon>Elateroidea</taxon>
        <taxon>Elateridae</taxon>
        <taxon>Agrypninae</taxon>
        <taxon>Pyrophorini</taxon>
        <taxon>Ignelater</taxon>
    </lineage>
</organism>
<evidence type="ECO:0000313" key="2">
    <source>
        <dbReference type="Proteomes" id="UP000801492"/>
    </source>
</evidence>
<name>A0A8K0GI24_IGNLU</name>
<dbReference type="EMBL" id="VTPC01003296">
    <property type="protein sequence ID" value="KAF2898738.1"/>
    <property type="molecule type" value="Genomic_DNA"/>
</dbReference>
<protein>
    <submittedName>
        <fullName evidence="1">Uncharacterized protein</fullName>
    </submittedName>
</protein>
<sequence>MFVPRSARSLNLVSLVLWYDILNRTNPVSKLFQNPNLNILESTKSLKGLHTYFLDERNKEQFKKLIVDAGQLAEKLEMEATFIEEAKTEKYKIEIFYTVMDTISNANYFLFLYSIANLANIQEKKLLEYCMDLQIYLTDDAQ</sequence>
<dbReference type="AlphaFoldDB" id="A0A8K0GI24"/>
<reference evidence="1" key="1">
    <citation type="submission" date="2019-08" db="EMBL/GenBank/DDBJ databases">
        <title>The genome of the North American firefly Photinus pyralis.</title>
        <authorList>
            <consortium name="Photinus pyralis genome working group"/>
            <person name="Fallon T.R."/>
            <person name="Sander Lower S.E."/>
            <person name="Weng J.-K."/>
        </authorList>
    </citation>
    <scope>NUCLEOTIDE SEQUENCE</scope>
    <source>
        <strain evidence="1">TRF0915ILg1</strain>
        <tissue evidence="1">Whole body</tissue>
    </source>
</reference>
<dbReference type="Proteomes" id="UP000801492">
    <property type="component" value="Unassembled WGS sequence"/>
</dbReference>
<evidence type="ECO:0000313" key="1">
    <source>
        <dbReference type="EMBL" id="KAF2898738.1"/>
    </source>
</evidence>
<comment type="caution">
    <text evidence="1">The sequence shown here is derived from an EMBL/GenBank/DDBJ whole genome shotgun (WGS) entry which is preliminary data.</text>
</comment>
<dbReference type="OrthoDB" id="1692427at2759"/>